<feature type="domain" description="UBA" evidence="12">
    <location>
        <begin position="282"/>
        <end position="322"/>
    </location>
</feature>
<feature type="domain" description="Protein kinase" evidence="11">
    <location>
        <begin position="19"/>
        <end position="270"/>
    </location>
</feature>
<keyword evidence="4 9" id="KW-0547">Nucleotide-binding</keyword>
<dbReference type="CDD" id="cd14003">
    <property type="entry name" value="STKc_AMPK-like"/>
    <property type="match status" value="1"/>
</dbReference>
<dbReference type="EC" id="2.7.11.1" evidence="1"/>
<evidence type="ECO:0000256" key="5">
    <source>
        <dbReference type="ARBA" id="ARBA00022777"/>
    </source>
</evidence>
<dbReference type="InterPro" id="IPR015940">
    <property type="entry name" value="UBA"/>
</dbReference>
<evidence type="ECO:0000256" key="2">
    <source>
        <dbReference type="ARBA" id="ARBA00022527"/>
    </source>
</evidence>
<dbReference type="PROSITE" id="PS00108">
    <property type="entry name" value="PROTEIN_KINASE_ST"/>
    <property type="match status" value="1"/>
</dbReference>
<dbReference type="PANTHER" id="PTHR24346:SF82">
    <property type="entry name" value="KP78A-RELATED"/>
    <property type="match status" value="1"/>
</dbReference>
<evidence type="ECO:0000256" key="3">
    <source>
        <dbReference type="ARBA" id="ARBA00022679"/>
    </source>
</evidence>
<gene>
    <name evidence="13" type="ORF">SteCoe_16192</name>
</gene>
<name>A0A1R2C1X6_9CILI</name>
<dbReference type="Gene3D" id="1.10.510.10">
    <property type="entry name" value="Transferase(Phosphotransferase) domain 1"/>
    <property type="match status" value="1"/>
</dbReference>
<dbReference type="InterPro" id="IPR011009">
    <property type="entry name" value="Kinase-like_dom_sf"/>
</dbReference>
<dbReference type="SUPFAM" id="SSF56112">
    <property type="entry name" value="Protein kinase-like (PK-like)"/>
    <property type="match status" value="1"/>
</dbReference>
<keyword evidence="5" id="KW-0418">Kinase</keyword>
<evidence type="ECO:0000256" key="1">
    <source>
        <dbReference type="ARBA" id="ARBA00012513"/>
    </source>
</evidence>
<comment type="catalytic activity">
    <reaction evidence="8">
        <text>L-seryl-[protein] + ATP = O-phospho-L-seryl-[protein] + ADP + H(+)</text>
        <dbReference type="Rhea" id="RHEA:17989"/>
        <dbReference type="Rhea" id="RHEA-COMP:9863"/>
        <dbReference type="Rhea" id="RHEA-COMP:11604"/>
        <dbReference type="ChEBI" id="CHEBI:15378"/>
        <dbReference type="ChEBI" id="CHEBI:29999"/>
        <dbReference type="ChEBI" id="CHEBI:30616"/>
        <dbReference type="ChEBI" id="CHEBI:83421"/>
        <dbReference type="ChEBI" id="CHEBI:456216"/>
        <dbReference type="EC" id="2.7.11.1"/>
    </reaction>
</comment>
<evidence type="ECO:0000259" key="11">
    <source>
        <dbReference type="PROSITE" id="PS50011"/>
    </source>
</evidence>
<keyword evidence="6 9" id="KW-0067">ATP-binding</keyword>
<protein>
    <recommendedName>
        <fullName evidence="1">non-specific serine/threonine protein kinase</fullName>
        <ecNumber evidence="1">2.7.11.1</ecNumber>
    </recommendedName>
</protein>
<dbReference type="Proteomes" id="UP000187209">
    <property type="component" value="Unassembled WGS sequence"/>
</dbReference>
<keyword evidence="3" id="KW-0808">Transferase</keyword>
<dbReference type="InterPro" id="IPR017441">
    <property type="entry name" value="Protein_kinase_ATP_BS"/>
</dbReference>
<dbReference type="GO" id="GO:0005737">
    <property type="term" value="C:cytoplasm"/>
    <property type="evidence" value="ECO:0007669"/>
    <property type="project" value="TreeGrafter"/>
</dbReference>
<evidence type="ECO:0000256" key="6">
    <source>
        <dbReference type="ARBA" id="ARBA00022840"/>
    </source>
</evidence>
<dbReference type="PROSITE" id="PS50011">
    <property type="entry name" value="PROTEIN_KINASE_DOM"/>
    <property type="match status" value="1"/>
</dbReference>
<dbReference type="AlphaFoldDB" id="A0A1R2C1X6"/>
<dbReference type="GO" id="GO:0035556">
    <property type="term" value="P:intracellular signal transduction"/>
    <property type="evidence" value="ECO:0007669"/>
    <property type="project" value="TreeGrafter"/>
</dbReference>
<dbReference type="FunFam" id="1.10.510.10:FF:000592">
    <property type="entry name" value="CAMK family protein kinase"/>
    <property type="match status" value="1"/>
</dbReference>
<comment type="similarity">
    <text evidence="10">Belongs to the protein kinase superfamily.</text>
</comment>
<evidence type="ECO:0000256" key="10">
    <source>
        <dbReference type="RuleBase" id="RU000304"/>
    </source>
</evidence>
<evidence type="ECO:0000256" key="8">
    <source>
        <dbReference type="ARBA" id="ARBA00048679"/>
    </source>
</evidence>
<feature type="binding site" evidence="9">
    <location>
        <position position="48"/>
    </location>
    <ligand>
        <name>ATP</name>
        <dbReference type="ChEBI" id="CHEBI:30616"/>
    </ligand>
</feature>
<evidence type="ECO:0000256" key="7">
    <source>
        <dbReference type="ARBA" id="ARBA00047899"/>
    </source>
</evidence>
<evidence type="ECO:0000313" key="14">
    <source>
        <dbReference type="Proteomes" id="UP000187209"/>
    </source>
</evidence>
<dbReference type="EMBL" id="MPUH01000320">
    <property type="protein sequence ID" value="OMJ82981.1"/>
    <property type="molecule type" value="Genomic_DNA"/>
</dbReference>
<dbReference type="InterPro" id="IPR000719">
    <property type="entry name" value="Prot_kinase_dom"/>
</dbReference>
<comment type="caution">
    <text evidence="13">The sequence shown here is derived from an EMBL/GenBank/DDBJ whole genome shotgun (WGS) entry which is preliminary data.</text>
</comment>
<organism evidence="13 14">
    <name type="scientific">Stentor coeruleus</name>
    <dbReference type="NCBI Taxonomy" id="5963"/>
    <lineage>
        <taxon>Eukaryota</taxon>
        <taxon>Sar</taxon>
        <taxon>Alveolata</taxon>
        <taxon>Ciliophora</taxon>
        <taxon>Postciliodesmatophora</taxon>
        <taxon>Heterotrichea</taxon>
        <taxon>Heterotrichida</taxon>
        <taxon>Stentoridae</taxon>
        <taxon>Stentor</taxon>
    </lineage>
</organism>
<evidence type="ECO:0000256" key="9">
    <source>
        <dbReference type="PROSITE-ProRule" id="PRU10141"/>
    </source>
</evidence>
<dbReference type="GO" id="GO:0004674">
    <property type="term" value="F:protein serine/threonine kinase activity"/>
    <property type="evidence" value="ECO:0007669"/>
    <property type="project" value="UniProtKB-KW"/>
</dbReference>
<accession>A0A1R2C1X6</accession>
<comment type="catalytic activity">
    <reaction evidence="7">
        <text>L-threonyl-[protein] + ATP = O-phospho-L-threonyl-[protein] + ADP + H(+)</text>
        <dbReference type="Rhea" id="RHEA:46608"/>
        <dbReference type="Rhea" id="RHEA-COMP:11060"/>
        <dbReference type="Rhea" id="RHEA-COMP:11605"/>
        <dbReference type="ChEBI" id="CHEBI:15378"/>
        <dbReference type="ChEBI" id="CHEBI:30013"/>
        <dbReference type="ChEBI" id="CHEBI:30616"/>
        <dbReference type="ChEBI" id="CHEBI:61977"/>
        <dbReference type="ChEBI" id="CHEBI:456216"/>
        <dbReference type="EC" id="2.7.11.1"/>
    </reaction>
</comment>
<sequence length="443" mass="50980">MSKSRSESKIRNTPLTSKYLISKTLGQGKFSKVKLALHAPTGEKVAIKILEKKKFKNHDLIKLSREIQIIKTLKHPNIIQLYEVIETNELIYIILEYMSGGELFDFIIKRGRLNEIDALNFYSQLLYAIEYMHSIEIAHRDIKPENLLLDENFNLKLADFGLANVCDNGRKLETPCGSPCYAAPEMLLGKAYNGLKADIWSSGVVLYAMICGFLPFEDQNISELYDKISNGLYTEPIWLSLNIKDLIKHILDVNPDTRYSIEDIKNHPWMKNSPSFVKYDKGLDYKTIETMDKLGYDKRKTLACLESNQKNSLTTMYYLLSNKKNDIEKNLGDNKNSMIEKKINDIRKEVRKNIRPISRAKIIAKSISPGVDEEAKGKMRSQSGNRGFVVKEFDEKNSSPIRKNGRVYRLANDSKRQTTSYKSTPRNVEFLYRIKYPISFLSP</sequence>
<keyword evidence="2 10" id="KW-0723">Serine/threonine-protein kinase</keyword>
<dbReference type="InterPro" id="IPR008271">
    <property type="entry name" value="Ser/Thr_kinase_AS"/>
</dbReference>
<evidence type="ECO:0000259" key="12">
    <source>
        <dbReference type="PROSITE" id="PS50030"/>
    </source>
</evidence>
<proteinExistence type="inferred from homology"/>
<dbReference type="SMART" id="SM00220">
    <property type="entry name" value="S_TKc"/>
    <property type="match status" value="1"/>
</dbReference>
<evidence type="ECO:0000313" key="13">
    <source>
        <dbReference type="EMBL" id="OMJ82981.1"/>
    </source>
</evidence>
<dbReference type="PROSITE" id="PS00107">
    <property type="entry name" value="PROTEIN_KINASE_ATP"/>
    <property type="match status" value="1"/>
</dbReference>
<dbReference type="PROSITE" id="PS50030">
    <property type="entry name" value="UBA"/>
    <property type="match status" value="1"/>
</dbReference>
<dbReference type="GO" id="GO:0005524">
    <property type="term" value="F:ATP binding"/>
    <property type="evidence" value="ECO:0007669"/>
    <property type="project" value="UniProtKB-UniRule"/>
</dbReference>
<dbReference type="FunFam" id="3.30.200.20:FF:000003">
    <property type="entry name" value="Non-specific serine/threonine protein kinase"/>
    <property type="match status" value="1"/>
</dbReference>
<dbReference type="OrthoDB" id="431723at2759"/>
<dbReference type="PANTHER" id="PTHR24346">
    <property type="entry name" value="MAP/MICROTUBULE AFFINITY-REGULATING KINASE"/>
    <property type="match status" value="1"/>
</dbReference>
<reference evidence="13 14" key="1">
    <citation type="submission" date="2016-11" db="EMBL/GenBank/DDBJ databases">
        <title>The macronuclear genome of Stentor coeruleus: a giant cell with tiny introns.</title>
        <authorList>
            <person name="Slabodnick M."/>
            <person name="Ruby J.G."/>
            <person name="Reiff S.B."/>
            <person name="Swart E.C."/>
            <person name="Gosai S."/>
            <person name="Prabakaran S."/>
            <person name="Witkowska E."/>
            <person name="Larue G.E."/>
            <person name="Fisher S."/>
            <person name="Freeman R.M."/>
            <person name="Gunawardena J."/>
            <person name="Chu W."/>
            <person name="Stover N.A."/>
            <person name="Gregory B.D."/>
            <person name="Nowacki M."/>
            <person name="Derisi J."/>
            <person name="Roy S.W."/>
            <person name="Marshall W.F."/>
            <person name="Sood P."/>
        </authorList>
    </citation>
    <scope>NUCLEOTIDE SEQUENCE [LARGE SCALE GENOMIC DNA]</scope>
    <source>
        <strain evidence="13">WM001</strain>
    </source>
</reference>
<keyword evidence="14" id="KW-1185">Reference proteome</keyword>
<dbReference type="Pfam" id="PF00069">
    <property type="entry name" value="Pkinase"/>
    <property type="match status" value="1"/>
</dbReference>
<evidence type="ECO:0000256" key="4">
    <source>
        <dbReference type="ARBA" id="ARBA00022741"/>
    </source>
</evidence>